<dbReference type="CDD" id="cd08010">
    <property type="entry name" value="MltG_like"/>
    <property type="match status" value="1"/>
</dbReference>
<dbReference type="EC" id="4.2.2.29" evidence="7"/>
<dbReference type="HAMAP" id="MF_02065">
    <property type="entry name" value="MltG"/>
    <property type="match status" value="1"/>
</dbReference>
<keyword evidence="4 7" id="KW-0472">Membrane</keyword>
<protein>
    <recommendedName>
        <fullName evidence="7">Endolytic murein transglycosylase</fullName>
        <ecNumber evidence="7">4.2.2.29</ecNumber>
    </recommendedName>
    <alternativeName>
        <fullName evidence="7">Peptidoglycan lytic transglycosylase</fullName>
    </alternativeName>
    <alternativeName>
        <fullName evidence="7">Peptidoglycan polymerization terminase</fullName>
    </alternativeName>
</protein>
<feature type="site" description="Important for catalytic activity" evidence="7">
    <location>
        <position position="251"/>
    </location>
</feature>
<dbReference type="Pfam" id="PF02618">
    <property type="entry name" value="YceG"/>
    <property type="match status" value="1"/>
</dbReference>
<sequence length="364" mass="40817">MSFNDFDKNGYKNTNKKSKGMLIFTYFMIACIVVVGAGFATYQYMLKPVNSANKQIKLVTIPEGSSVDNIAAIFKKKNLIKNTSIFKLYVKLHNKASLKSGNYHFSENQGVATIVNHLQVGGKYQVAVKDLMIPEGSQINEIAATIAKEFKLDQAAVLKQLNDKAFIQGLQKKFPQLITNDVFKPGIRYPLEGYLYPSTYMYGDFTPSLEEIITPMLNETVKILDQYKAEMSNKKLTPHQTLTMASLIEEEATGTTDRKLISSVFYNRLKIGMPLQTDPTVLYALGKHKERVLYKDLEVKSPYNTYYVKGLPVGPIASAGVDSIVAALEPAKSDYLYFLADKTGKVIFTKSLAEHNTEKEKHIK</sequence>
<reference evidence="8 9" key="1">
    <citation type="submission" date="2022-04" db="EMBL/GenBank/DDBJ databases">
        <title>Mechanism of arsenic methylation and mitigation arsenic toxicity by Bacillus sp. LH14 from an Arsenic-Contaminated Paddy Soil.</title>
        <authorList>
            <person name="Wang D."/>
        </authorList>
    </citation>
    <scope>NUCLEOTIDE SEQUENCE [LARGE SCALE GENOMIC DNA]</scope>
    <source>
        <strain evidence="8 9">LH14</strain>
    </source>
</reference>
<evidence type="ECO:0000256" key="5">
    <source>
        <dbReference type="ARBA" id="ARBA00023239"/>
    </source>
</evidence>
<evidence type="ECO:0000313" key="8">
    <source>
        <dbReference type="EMBL" id="UPM55325.1"/>
    </source>
</evidence>
<evidence type="ECO:0000256" key="2">
    <source>
        <dbReference type="ARBA" id="ARBA00022692"/>
    </source>
</evidence>
<keyword evidence="6 7" id="KW-0961">Cell wall biogenesis/degradation</keyword>
<organism evidence="8 9">
    <name type="scientific">Gottfriedia acidiceleris</name>
    <dbReference type="NCBI Taxonomy" id="371036"/>
    <lineage>
        <taxon>Bacteria</taxon>
        <taxon>Bacillati</taxon>
        <taxon>Bacillota</taxon>
        <taxon>Bacilli</taxon>
        <taxon>Bacillales</taxon>
        <taxon>Bacillaceae</taxon>
        <taxon>Gottfriedia</taxon>
    </lineage>
</organism>
<comment type="function">
    <text evidence="7">Functions as a peptidoglycan terminase that cleaves nascent peptidoglycan strands endolytically to terminate their elongation.</text>
</comment>
<evidence type="ECO:0000256" key="7">
    <source>
        <dbReference type="HAMAP-Rule" id="MF_02065"/>
    </source>
</evidence>
<evidence type="ECO:0000313" key="9">
    <source>
        <dbReference type="Proteomes" id="UP000830639"/>
    </source>
</evidence>
<keyword evidence="3 7" id="KW-1133">Transmembrane helix</keyword>
<evidence type="ECO:0000256" key="6">
    <source>
        <dbReference type="ARBA" id="ARBA00023316"/>
    </source>
</evidence>
<evidence type="ECO:0000256" key="4">
    <source>
        <dbReference type="ARBA" id="ARBA00023136"/>
    </source>
</evidence>
<evidence type="ECO:0000256" key="3">
    <source>
        <dbReference type="ARBA" id="ARBA00022989"/>
    </source>
</evidence>
<dbReference type="NCBIfam" id="TIGR00247">
    <property type="entry name" value="endolytic transglycosylase MltG"/>
    <property type="match status" value="1"/>
</dbReference>
<keyword evidence="1 7" id="KW-1003">Cell membrane</keyword>
<dbReference type="EMBL" id="CP096034">
    <property type="protein sequence ID" value="UPM55325.1"/>
    <property type="molecule type" value="Genomic_DNA"/>
</dbReference>
<accession>A0ABY4JSM3</accession>
<dbReference type="InterPro" id="IPR003770">
    <property type="entry name" value="MLTG-like"/>
</dbReference>
<keyword evidence="5 7" id="KW-0456">Lyase</keyword>
<keyword evidence="2 7" id="KW-0812">Transmembrane</keyword>
<dbReference type="Proteomes" id="UP000830639">
    <property type="component" value="Chromosome"/>
</dbReference>
<comment type="subcellular location">
    <subcellularLocation>
        <location evidence="7">Cell membrane</location>
        <topology evidence="7">Single-pass membrane protein</topology>
    </subcellularLocation>
</comment>
<keyword evidence="9" id="KW-1185">Reference proteome</keyword>
<name>A0ABY4JSM3_9BACI</name>
<gene>
    <name evidence="7 8" type="primary">mltG</name>
    <name evidence="8" type="ORF">MY490_05650</name>
</gene>
<comment type="catalytic activity">
    <reaction evidence="7">
        <text>a peptidoglycan chain = a peptidoglycan chain with N-acetyl-1,6-anhydromuramyl-[peptide] at the reducing end + a peptidoglycan chain with N-acetylglucosamine at the non-reducing end.</text>
        <dbReference type="EC" id="4.2.2.29"/>
    </reaction>
</comment>
<evidence type="ECO:0000256" key="1">
    <source>
        <dbReference type="ARBA" id="ARBA00022475"/>
    </source>
</evidence>
<proteinExistence type="inferred from homology"/>
<dbReference type="PANTHER" id="PTHR30518:SF2">
    <property type="entry name" value="ENDOLYTIC MUREIN TRANSGLYCOSYLASE"/>
    <property type="match status" value="1"/>
</dbReference>
<dbReference type="PANTHER" id="PTHR30518">
    <property type="entry name" value="ENDOLYTIC MUREIN TRANSGLYCOSYLASE"/>
    <property type="match status" value="1"/>
</dbReference>
<dbReference type="Gene3D" id="3.30.1490.480">
    <property type="entry name" value="Endolytic murein transglycosylase"/>
    <property type="match status" value="1"/>
</dbReference>
<dbReference type="Gene3D" id="3.30.160.60">
    <property type="entry name" value="Classic Zinc Finger"/>
    <property type="match status" value="1"/>
</dbReference>
<feature type="transmembrane region" description="Helical" evidence="7">
    <location>
        <begin position="21"/>
        <end position="45"/>
    </location>
</feature>
<comment type="similarity">
    <text evidence="7">Belongs to the transglycosylase MltG family.</text>
</comment>